<keyword evidence="4" id="KW-1185">Reference proteome</keyword>
<dbReference type="PANTHER" id="PTHR31923:SF22">
    <property type="entry name" value="OS01G0766600 PROTEIN"/>
    <property type="match status" value="1"/>
</dbReference>
<dbReference type="EMBL" id="RWGY01000009">
    <property type="protein sequence ID" value="TVU34995.1"/>
    <property type="molecule type" value="Genomic_DNA"/>
</dbReference>
<evidence type="ECO:0000259" key="2">
    <source>
        <dbReference type="PROSITE" id="PS50858"/>
    </source>
</evidence>
<evidence type="ECO:0000313" key="3">
    <source>
        <dbReference type="EMBL" id="TVU34995.1"/>
    </source>
</evidence>
<dbReference type="SMART" id="SM00751">
    <property type="entry name" value="BSD"/>
    <property type="match status" value="1"/>
</dbReference>
<dbReference type="SUPFAM" id="SSF140383">
    <property type="entry name" value="BSD domain-like"/>
    <property type="match status" value="1"/>
</dbReference>
<feature type="domain" description="BSD" evidence="2">
    <location>
        <begin position="198"/>
        <end position="250"/>
    </location>
</feature>
<sequence length="419" mass="45664">MSWLARSIAATLSSTHSDDEDDSEATSGEKTPPRASDTAGADAGDPDEQPDTPSRGVKGDISELTDTLTRRFWGVASFLAPPPTEAKEEEEDEAAAPAEAADEEGLQSPRIAGIRSDLAEIGGRMRTGISMLSNANAVAEFSKIATSFLPFGSGEEEEAEDESEAVGVTDEVAVFVRNISKHPETWLDFPLFVNDRLADDFELSDSQYRHALSIERLVPSLSYLRTELCSTDMSEACFWKIYFVLLHSVLNKQDAELLSTPQILEAREELLQSSPTKNRISPKGTEGSGQSSENRIVPSIQPEDKEPSTSSIENKNEISETPSIQEPTSNPTADVEADKHPISTTEAEIIDKPVIQEELVVKNETKSTQAVKSNLYTSEDDDKEVDDWLQDMASVPIKTGNTTAAGEDEDVSFSDLEDD</sequence>
<dbReference type="Gramene" id="TVU34995">
    <property type="protein sequence ID" value="TVU34995"/>
    <property type="gene ID" value="EJB05_16857"/>
</dbReference>
<protein>
    <recommendedName>
        <fullName evidence="2">BSD domain-containing protein</fullName>
    </recommendedName>
</protein>
<proteinExistence type="predicted"/>
<reference evidence="3 4" key="1">
    <citation type="journal article" date="2019" name="Sci. Rep.">
        <title>A high-quality genome of Eragrostis curvula grass provides insights into Poaceae evolution and supports new strategies to enhance forage quality.</title>
        <authorList>
            <person name="Carballo J."/>
            <person name="Santos B.A.C.M."/>
            <person name="Zappacosta D."/>
            <person name="Garbus I."/>
            <person name="Selva J.P."/>
            <person name="Gallo C.A."/>
            <person name="Diaz A."/>
            <person name="Albertini E."/>
            <person name="Caccamo M."/>
            <person name="Echenique V."/>
        </authorList>
    </citation>
    <scope>NUCLEOTIDE SEQUENCE [LARGE SCALE GENOMIC DNA]</scope>
    <source>
        <strain evidence="4">cv. Victoria</strain>
        <tissue evidence="3">Leaf</tissue>
    </source>
</reference>
<name>A0A5J9VG91_9POAL</name>
<feature type="compositionally biased region" description="Basic and acidic residues" evidence="1">
    <location>
        <begin position="349"/>
        <end position="365"/>
    </location>
</feature>
<feature type="compositionally biased region" description="Acidic residues" evidence="1">
    <location>
        <begin position="87"/>
        <end position="105"/>
    </location>
</feature>
<dbReference type="Gene3D" id="1.10.3970.10">
    <property type="entry name" value="BSD domain"/>
    <property type="match status" value="1"/>
</dbReference>
<gene>
    <name evidence="3" type="ORF">EJB05_16857</name>
</gene>
<dbReference type="Pfam" id="PF03909">
    <property type="entry name" value="BSD"/>
    <property type="match status" value="1"/>
</dbReference>
<evidence type="ECO:0000313" key="4">
    <source>
        <dbReference type="Proteomes" id="UP000324897"/>
    </source>
</evidence>
<dbReference type="PANTHER" id="PTHR31923">
    <property type="entry name" value="BSD DOMAIN-CONTAINING PROTEIN"/>
    <property type="match status" value="1"/>
</dbReference>
<organism evidence="3 4">
    <name type="scientific">Eragrostis curvula</name>
    <name type="common">weeping love grass</name>
    <dbReference type="NCBI Taxonomy" id="38414"/>
    <lineage>
        <taxon>Eukaryota</taxon>
        <taxon>Viridiplantae</taxon>
        <taxon>Streptophyta</taxon>
        <taxon>Embryophyta</taxon>
        <taxon>Tracheophyta</taxon>
        <taxon>Spermatophyta</taxon>
        <taxon>Magnoliopsida</taxon>
        <taxon>Liliopsida</taxon>
        <taxon>Poales</taxon>
        <taxon>Poaceae</taxon>
        <taxon>PACMAD clade</taxon>
        <taxon>Chloridoideae</taxon>
        <taxon>Eragrostideae</taxon>
        <taxon>Eragrostidinae</taxon>
        <taxon>Eragrostis</taxon>
    </lineage>
</organism>
<feature type="region of interest" description="Disordered" evidence="1">
    <location>
        <begin position="82"/>
        <end position="112"/>
    </location>
</feature>
<dbReference type="OrthoDB" id="2021158at2759"/>
<feature type="region of interest" description="Disordered" evidence="1">
    <location>
        <begin position="270"/>
        <end position="419"/>
    </location>
</feature>
<evidence type="ECO:0000256" key="1">
    <source>
        <dbReference type="SAM" id="MobiDB-lite"/>
    </source>
</evidence>
<dbReference type="PROSITE" id="PS50858">
    <property type="entry name" value="BSD"/>
    <property type="match status" value="1"/>
</dbReference>
<feature type="compositionally biased region" description="Acidic residues" evidence="1">
    <location>
        <begin position="378"/>
        <end position="389"/>
    </location>
</feature>
<dbReference type="InterPro" id="IPR035925">
    <property type="entry name" value="BSD_dom_sf"/>
</dbReference>
<accession>A0A5J9VG91</accession>
<comment type="caution">
    <text evidence="3">The sequence shown here is derived from an EMBL/GenBank/DDBJ whole genome shotgun (WGS) entry which is preliminary data.</text>
</comment>
<dbReference type="AlphaFoldDB" id="A0A5J9VG91"/>
<feature type="compositionally biased region" description="Polar residues" evidence="1">
    <location>
        <begin position="366"/>
        <end position="377"/>
    </location>
</feature>
<dbReference type="InterPro" id="IPR005607">
    <property type="entry name" value="BSD_dom"/>
</dbReference>
<feature type="region of interest" description="Disordered" evidence="1">
    <location>
        <begin position="1"/>
        <end position="63"/>
    </location>
</feature>
<feature type="compositionally biased region" description="Acidic residues" evidence="1">
    <location>
        <begin position="406"/>
        <end position="419"/>
    </location>
</feature>
<dbReference type="Proteomes" id="UP000324897">
    <property type="component" value="Unassembled WGS sequence"/>
</dbReference>
<feature type="compositionally biased region" description="Polar residues" evidence="1">
    <location>
        <begin position="308"/>
        <end position="332"/>
    </location>
</feature>